<protein>
    <submittedName>
        <fullName evidence="2">Uncharacterized protein</fullName>
    </submittedName>
</protein>
<dbReference type="EMBL" id="CP002525">
    <property type="protein sequence ID" value="ADX97656.1"/>
    <property type="molecule type" value="Genomic_DNA"/>
</dbReference>
<keyword evidence="1" id="KW-1133">Transmembrane helix</keyword>
<dbReference type="KEGG" id="mss:MSU_0112"/>
<dbReference type="STRING" id="768700.MSU_0112"/>
<feature type="transmembrane region" description="Helical" evidence="1">
    <location>
        <begin position="6"/>
        <end position="27"/>
    </location>
</feature>
<reference evidence="2 3" key="1">
    <citation type="journal article" date="2011" name="J. Bacteriol.">
        <title>Complete genome sequences of two hemotropic Mycoplasmas, Mycoplasma haemofelis strain Ohio2 and Mycoplasma suis strain Illinois.</title>
        <authorList>
            <person name="Messick J.B."/>
            <person name="Santos A.P."/>
            <person name="Guimaraes A.M."/>
        </authorList>
    </citation>
    <scope>NUCLEOTIDE SEQUENCE [LARGE SCALE GENOMIC DNA]</scope>
    <source>
        <strain evidence="2 3">Illinois</strain>
    </source>
</reference>
<sequence>MAGISTITKIAVVATSLGGLVGGSYFFKNELKGVIQKQINRLAGYENIQDSDDVMAEYVYDRDKNETLLVCKKLVEGKVVNHNSLISNCESWFNNMLKGHLDEKPKLLIKVEKTKLEAALKERFYSQSTTTSNEQGSSNNTDSEYSKLKENLKVGVMIDGKLCKCDELKGDEKAIIYCSLKTF</sequence>
<evidence type="ECO:0000313" key="2">
    <source>
        <dbReference type="EMBL" id="ADX97656.1"/>
    </source>
</evidence>
<dbReference type="AlphaFoldDB" id="F0QQ86"/>
<gene>
    <name evidence="2" type="ordered locus">MSU_0112</name>
</gene>
<dbReference type="HOGENOM" id="CLU_126520_0_0_14"/>
<keyword evidence="1" id="KW-0472">Membrane</keyword>
<evidence type="ECO:0000256" key="1">
    <source>
        <dbReference type="SAM" id="Phobius"/>
    </source>
</evidence>
<organism evidence="2 3">
    <name type="scientific">Mycoplasma suis (strain Illinois)</name>
    <dbReference type="NCBI Taxonomy" id="768700"/>
    <lineage>
        <taxon>Bacteria</taxon>
        <taxon>Bacillati</taxon>
        <taxon>Mycoplasmatota</taxon>
        <taxon>Mollicutes</taxon>
        <taxon>Mycoplasmataceae</taxon>
        <taxon>Mycoplasma</taxon>
    </lineage>
</organism>
<dbReference type="Proteomes" id="UP000007484">
    <property type="component" value="Chromosome"/>
</dbReference>
<keyword evidence="3" id="KW-1185">Reference proteome</keyword>
<dbReference type="RefSeq" id="WP_013609622.1">
    <property type="nucleotide sequence ID" value="NC_015155.1"/>
</dbReference>
<accession>F0QQ86</accession>
<keyword evidence="1" id="KW-0812">Transmembrane</keyword>
<proteinExistence type="predicted"/>
<name>F0QQ86_MYCSL</name>
<evidence type="ECO:0000313" key="3">
    <source>
        <dbReference type="Proteomes" id="UP000007484"/>
    </source>
</evidence>